<dbReference type="GO" id="GO:0004715">
    <property type="term" value="F:non-membrane spanning protein tyrosine kinase activity"/>
    <property type="evidence" value="ECO:0007669"/>
    <property type="project" value="UniProtKB-EC"/>
</dbReference>
<dbReference type="FunFam" id="3.40.50.300:FF:000527">
    <property type="entry name" value="Tyrosine-protein kinase etk"/>
    <property type="match status" value="1"/>
</dbReference>
<comment type="caution">
    <text evidence="21">The sequence shown here is derived from an EMBL/GenBank/DDBJ whole genome shotgun (WGS) entry which is preliminary data.</text>
</comment>
<keyword evidence="15" id="KW-0829">Tyrosine-protein kinase</keyword>
<keyword evidence="7" id="KW-0997">Cell inner membrane</keyword>
<dbReference type="SUPFAM" id="SSF52540">
    <property type="entry name" value="P-loop containing nucleoside triphosphate hydrolases"/>
    <property type="match status" value="1"/>
</dbReference>
<evidence type="ECO:0000256" key="2">
    <source>
        <dbReference type="ARBA" id="ARBA00006683"/>
    </source>
</evidence>
<evidence type="ECO:0000256" key="13">
    <source>
        <dbReference type="ARBA" id="ARBA00022989"/>
    </source>
</evidence>
<evidence type="ECO:0000256" key="10">
    <source>
        <dbReference type="ARBA" id="ARBA00022741"/>
    </source>
</evidence>
<dbReference type="InterPro" id="IPR025669">
    <property type="entry name" value="AAA_dom"/>
</dbReference>
<dbReference type="PANTHER" id="PTHR32309">
    <property type="entry name" value="TYROSINE-PROTEIN KINASE"/>
    <property type="match status" value="1"/>
</dbReference>
<keyword evidence="10" id="KW-0547">Nucleotide-binding</keyword>
<dbReference type="OrthoDB" id="9812433at2"/>
<evidence type="ECO:0000256" key="9">
    <source>
        <dbReference type="ARBA" id="ARBA00022692"/>
    </source>
</evidence>
<dbReference type="InterPro" id="IPR005702">
    <property type="entry name" value="Wzc-like_C"/>
</dbReference>
<feature type="domain" description="Polysaccharide chain length determinant N-terminal" evidence="19">
    <location>
        <begin position="1"/>
        <end position="86"/>
    </location>
</feature>
<comment type="similarity">
    <text evidence="3">Belongs to the CpsD/CapB family.</text>
</comment>
<gene>
    <name evidence="21" type="ORF">GB883_09295</name>
</gene>
<evidence type="ECO:0000259" key="20">
    <source>
        <dbReference type="Pfam" id="PF13614"/>
    </source>
</evidence>
<feature type="transmembrane region" description="Helical" evidence="18">
    <location>
        <begin position="173"/>
        <end position="194"/>
    </location>
</feature>
<comment type="similarity">
    <text evidence="4">Belongs to the etk/wzc family.</text>
</comment>
<dbReference type="PANTHER" id="PTHR32309:SF31">
    <property type="entry name" value="CAPSULAR EXOPOLYSACCHARIDE FAMILY"/>
    <property type="match status" value="1"/>
</dbReference>
<sequence>MDLSEYAALLRKRWRSMLAILAATLLAAVLATVLLTPRYSASTLMFFAVPGGESVAELAQGSAFTEQQMGSFVQAARSALVLDRVAGDLGLPMEGRDLARSIDVRPVEKTTVLEIRAADPDPHRATDIANAVAAELATATAELTPARADGTQSVVATVLTPAYVPASPSSPNLLVNLTLGAVLGLLLALAFAVVRQVADTKVRDQRDLASVTDSTAVIGTVPLEPGGDRRPVFMREHRSGRRAEAIRRLRVNLRFVHRGGEPRTIVLTSSVPGEGKTTTAINLALSFADAGSRVILVDADLRRPCVAEYLGLEGAVGLTTALIGAAEISDVVQPWQGSSLDVLPSGEIPPNPSELLGSVEMSMLLAGLAETYDVVVLDSPPLLAVADATLLSRLTSGTVLLAGADRVHKAQVRQALESLAMVDARVLGVVLNKVSRRRDEGYYGYPPSSPASGRSGVRQGRHPVDSATRGR</sequence>
<feature type="region of interest" description="Disordered" evidence="17">
    <location>
        <begin position="441"/>
        <end position="471"/>
    </location>
</feature>
<dbReference type="EMBL" id="WHJE01000034">
    <property type="protein sequence ID" value="KAE8764403.1"/>
    <property type="molecule type" value="Genomic_DNA"/>
</dbReference>
<dbReference type="InterPro" id="IPR003856">
    <property type="entry name" value="LPS_length_determ_N"/>
</dbReference>
<dbReference type="Pfam" id="PF13614">
    <property type="entry name" value="AAA_31"/>
    <property type="match status" value="1"/>
</dbReference>
<evidence type="ECO:0000256" key="11">
    <source>
        <dbReference type="ARBA" id="ARBA00022777"/>
    </source>
</evidence>
<evidence type="ECO:0000256" key="5">
    <source>
        <dbReference type="ARBA" id="ARBA00011903"/>
    </source>
</evidence>
<dbReference type="Pfam" id="PF02706">
    <property type="entry name" value="Wzz"/>
    <property type="match status" value="1"/>
</dbReference>
<dbReference type="NCBIfam" id="TIGR01007">
    <property type="entry name" value="eps_fam"/>
    <property type="match status" value="1"/>
</dbReference>
<evidence type="ECO:0000256" key="4">
    <source>
        <dbReference type="ARBA" id="ARBA00008883"/>
    </source>
</evidence>
<evidence type="ECO:0000259" key="19">
    <source>
        <dbReference type="Pfam" id="PF02706"/>
    </source>
</evidence>
<dbReference type="Proteomes" id="UP000451860">
    <property type="component" value="Unassembled WGS sequence"/>
</dbReference>
<dbReference type="GO" id="GO:0005886">
    <property type="term" value="C:plasma membrane"/>
    <property type="evidence" value="ECO:0007669"/>
    <property type="project" value="UniProtKB-SubCell"/>
</dbReference>
<evidence type="ECO:0000256" key="1">
    <source>
        <dbReference type="ARBA" id="ARBA00004429"/>
    </source>
</evidence>
<proteinExistence type="inferred from homology"/>
<comment type="similarity">
    <text evidence="2">Belongs to the CpsC/CapA family.</text>
</comment>
<evidence type="ECO:0000256" key="8">
    <source>
        <dbReference type="ARBA" id="ARBA00022679"/>
    </source>
</evidence>
<evidence type="ECO:0000256" key="18">
    <source>
        <dbReference type="SAM" id="Phobius"/>
    </source>
</evidence>
<evidence type="ECO:0000256" key="17">
    <source>
        <dbReference type="SAM" id="MobiDB-lite"/>
    </source>
</evidence>
<protein>
    <recommendedName>
        <fullName evidence="5">non-specific protein-tyrosine kinase</fullName>
        <ecNumber evidence="5">2.7.10.2</ecNumber>
    </recommendedName>
</protein>
<keyword evidence="14 18" id="KW-0472">Membrane</keyword>
<evidence type="ECO:0000256" key="12">
    <source>
        <dbReference type="ARBA" id="ARBA00022840"/>
    </source>
</evidence>
<keyword evidence="6" id="KW-1003">Cell membrane</keyword>
<evidence type="ECO:0000256" key="6">
    <source>
        <dbReference type="ARBA" id="ARBA00022475"/>
    </source>
</evidence>
<dbReference type="Gene3D" id="3.40.50.300">
    <property type="entry name" value="P-loop containing nucleotide triphosphate hydrolases"/>
    <property type="match status" value="1"/>
</dbReference>
<keyword evidence="12" id="KW-0067">ATP-binding</keyword>
<evidence type="ECO:0000256" key="15">
    <source>
        <dbReference type="ARBA" id="ARBA00023137"/>
    </source>
</evidence>
<comment type="catalytic activity">
    <reaction evidence="16">
        <text>L-tyrosyl-[protein] + ATP = O-phospho-L-tyrosyl-[protein] + ADP + H(+)</text>
        <dbReference type="Rhea" id="RHEA:10596"/>
        <dbReference type="Rhea" id="RHEA-COMP:10136"/>
        <dbReference type="Rhea" id="RHEA-COMP:20101"/>
        <dbReference type="ChEBI" id="CHEBI:15378"/>
        <dbReference type="ChEBI" id="CHEBI:30616"/>
        <dbReference type="ChEBI" id="CHEBI:46858"/>
        <dbReference type="ChEBI" id="CHEBI:61978"/>
        <dbReference type="ChEBI" id="CHEBI:456216"/>
        <dbReference type="EC" id="2.7.10.2"/>
    </reaction>
</comment>
<evidence type="ECO:0000256" key="14">
    <source>
        <dbReference type="ARBA" id="ARBA00023136"/>
    </source>
</evidence>
<evidence type="ECO:0000256" key="3">
    <source>
        <dbReference type="ARBA" id="ARBA00007316"/>
    </source>
</evidence>
<reference evidence="21 22" key="1">
    <citation type="submission" date="2019-10" db="EMBL/GenBank/DDBJ databases">
        <title>Georgenia wutianyii sp. nov. and Georgenia yuyongxinii sp. nov. isolated from plateau pika (Ochotona curzoniae) in the Qinghai-Tibet plateau of China.</title>
        <authorList>
            <person name="Tian Z."/>
        </authorList>
    </citation>
    <scope>NUCLEOTIDE SEQUENCE [LARGE SCALE GENOMIC DNA]</scope>
    <source>
        <strain evidence="21 22">DSM 21501</strain>
    </source>
</reference>
<evidence type="ECO:0000313" key="21">
    <source>
        <dbReference type="EMBL" id="KAE8764403.1"/>
    </source>
</evidence>
<organism evidence="21 22">
    <name type="scientific">Georgenia thermotolerans</name>
    <dbReference type="NCBI Taxonomy" id="527326"/>
    <lineage>
        <taxon>Bacteria</taxon>
        <taxon>Bacillati</taxon>
        <taxon>Actinomycetota</taxon>
        <taxon>Actinomycetes</taxon>
        <taxon>Micrococcales</taxon>
        <taxon>Bogoriellaceae</taxon>
        <taxon>Georgenia</taxon>
    </lineage>
</organism>
<keyword evidence="11 21" id="KW-0418">Kinase</keyword>
<keyword evidence="9 18" id="KW-0812">Transmembrane</keyword>
<name>A0A7J5UR97_9MICO</name>
<dbReference type="AlphaFoldDB" id="A0A7J5UR97"/>
<keyword evidence="22" id="KW-1185">Reference proteome</keyword>
<dbReference type="InterPro" id="IPR050445">
    <property type="entry name" value="Bact_polysacc_biosynth/exp"/>
</dbReference>
<feature type="domain" description="AAA" evidence="20">
    <location>
        <begin position="264"/>
        <end position="391"/>
    </location>
</feature>
<keyword evidence="13 18" id="KW-1133">Transmembrane helix</keyword>
<evidence type="ECO:0000313" key="22">
    <source>
        <dbReference type="Proteomes" id="UP000451860"/>
    </source>
</evidence>
<dbReference type="RefSeq" id="WP_152202806.1">
    <property type="nucleotide sequence ID" value="NZ_VUKF01000018.1"/>
</dbReference>
<dbReference type="InterPro" id="IPR027417">
    <property type="entry name" value="P-loop_NTPase"/>
</dbReference>
<accession>A0A7J5UR97</accession>
<dbReference type="GO" id="GO:0042802">
    <property type="term" value="F:identical protein binding"/>
    <property type="evidence" value="ECO:0007669"/>
    <property type="project" value="UniProtKB-ARBA"/>
</dbReference>
<evidence type="ECO:0000256" key="16">
    <source>
        <dbReference type="ARBA" id="ARBA00051245"/>
    </source>
</evidence>
<dbReference type="CDD" id="cd05387">
    <property type="entry name" value="BY-kinase"/>
    <property type="match status" value="1"/>
</dbReference>
<comment type="subcellular location">
    <subcellularLocation>
        <location evidence="1">Cell inner membrane</location>
        <topology evidence="1">Multi-pass membrane protein</topology>
    </subcellularLocation>
</comment>
<dbReference type="EC" id="2.7.10.2" evidence="5"/>
<dbReference type="GO" id="GO:0005524">
    <property type="term" value="F:ATP binding"/>
    <property type="evidence" value="ECO:0007669"/>
    <property type="project" value="UniProtKB-KW"/>
</dbReference>
<keyword evidence="8 21" id="KW-0808">Transferase</keyword>
<evidence type="ECO:0000256" key="7">
    <source>
        <dbReference type="ARBA" id="ARBA00022519"/>
    </source>
</evidence>